<comment type="caution">
    <text evidence="1">The sequence shown here is derived from an EMBL/GenBank/DDBJ whole genome shotgun (WGS) entry which is preliminary data.</text>
</comment>
<dbReference type="RefSeq" id="WP_189441248.1">
    <property type="nucleotide sequence ID" value="NZ_BMXT01000002.1"/>
</dbReference>
<keyword evidence="2" id="KW-1185">Reference proteome</keyword>
<organism evidence="1 2">
    <name type="scientific">Rhodanobacter panaciterrae</name>
    <dbReference type="NCBI Taxonomy" id="490572"/>
    <lineage>
        <taxon>Bacteria</taxon>
        <taxon>Pseudomonadati</taxon>
        <taxon>Pseudomonadota</taxon>
        <taxon>Gammaproteobacteria</taxon>
        <taxon>Lysobacterales</taxon>
        <taxon>Rhodanobacteraceae</taxon>
        <taxon>Rhodanobacter</taxon>
    </lineage>
</organism>
<dbReference type="EMBL" id="BMXT01000002">
    <property type="protein sequence ID" value="GGY28252.1"/>
    <property type="molecule type" value="Genomic_DNA"/>
</dbReference>
<name>A0ABQ2ZWV1_9GAMM</name>
<reference evidence="2" key="1">
    <citation type="journal article" date="2019" name="Int. J. Syst. Evol. Microbiol.">
        <title>The Global Catalogue of Microorganisms (GCM) 10K type strain sequencing project: providing services to taxonomists for standard genome sequencing and annotation.</title>
        <authorList>
            <consortium name="The Broad Institute Genomics Platform"/>
            <consortium name="The Broad Institute Genome Sequencing Center for Infectious Disease"/>
            <person name="Wu L."/>
            <person name="Ma J."/>
        </authorList>
    </citation>
    <scope>NUCLEOTIDE SEQUENCE [LARGE SCALE GENOMIC DNA]</scope>
    <source>
        <strain evidence="2">KCTC 22232</strain>
    </source>
</reference>
<accession>A0ABQ2ZWV1</accession>
<proteinExistence type="predicted"/>
<protein>
    <submittedName>
        <fullName evidence="1">Uncharacterized protein</fullName>
    </submittedName>
</protein>
<evidence type="ECO:0000313" key="2">
    <source>
        <dbReference type="Proteomes" id="UP000621898"/>
    </source>
</evidence>
<sequence length="181" mass="20503">MSDSQFQMHEDWCGNSADFRMKEACLFFNEHLDSCGRISVDSFRAVAMADAALFALVSIKDFVSEETRLKLESSPLFAFLKCLRNLTAHAYVVPNRTATLMLRISEGSQLTSEQLLLPMLTTNLDHEFMQMTAEKPSTRRSVDMARSYLAACIADKQFVMLDEVIRSGIEWIEKTVAEATR</sequence>
<gene>
    <name evidence="1" type="ORF">GCM10008098_21740</name>
</gene>
<dbReference type="Proteomes" id="UP000621898">
    <property type="component" value="Unassembled WGS sequence"/>
</dbReference>
<evidence type="ECO:0000313" key="1">
    <source>
        <dbReference type="EMBL" id="GGY28252.1"/>
    </source>
</evidence>